<feature type="chain" id="PRO_5032281210" evidence="1">
    <location>
        <begin position="19"/>
        <end position="151"/>
    </location>
</feature>
<organism evidence="2 3">
    <name type="scientific">Rotaria socialis</name>
    <dbReference type="NCBI Taxonomy" id="392032"/>
    <lineage>
        <taxon>Eukaryota</taxon>
        <taxon>Metazoa</taxon>
        <taxon>Spiralia</taxon>
        <taxon>Gnathifera</taxon>
        <taxon>Rotifera</taxon>
        <taxon>Eurotatoria</taxon>
        <taxon>Bdelloidea</taxon>
        <taxon>Philodinida</taxon>
        <taxon>Philodinidae</taxon>
        <taxon>Rotaria</taxon>
    </lineage>
</organism>
<evidence type="ECO:0000313" key="2">
    <source>
        <dbReference type="EMBL" id="CAF4962086.1"/>
    </source>
</evidence>
<protein>
    <submittedName>
        <fullName evidence="2">Uncharacterized protein</fullName>
    </submittedName>
</protein>
<gene>
    <name evidence="2" type="ORF">QYT958_LOCUS34380</name>
</gene>
<keyword evidence="1" id="KW-0732">Signal</keyword>
<accession>A0A821YFH4</accession>
<dbReference type="Proteomes" id="UP000663848">
    <property type="component" value="Unassembled WGS sequence"/>
</dbReference>
<feature type="non-terminal residue" evidence="2">
    <location>
        <position position="151"/>
    </location>
</feature>
<reference evidence="2" key="1">
    <citation type="submission" date="2021-02" db="EMBL/GenBank/DDBJ databases">
        <authorList>
            <person name="Nowell W R."/>
        </authorList>
    </citation>
    <scope>NUCLEOTIDE SEQUENCE</scope>
</reference>
<evidence type="ECO:0000313" key="3">
    <source>
        <dbReference type="Proteomes" id="UP000663848"/>
    </source>
</evidence>
<dbReference type="EMBL" id="CAJOBR010024626">
    <property type="protein sequence ID" value="CAF4962086.1"/>
    <property type="molecule type" value="Genomic_DNA"/>
</dbReference>
<dbReference type="AlphaFoldDB" id="A0A821YFH4"/>
<comment type="caution">
    <text evidence="2">The sequence shown here is derived from an EMBL/GenBank/DDBJ whole genome shotgun (WGS) entry which is preliminary data.</text>
</comment>
<proteinExistence type="predicted"/>
<evidence type="ECO:0000256" key="1">
    <source>
        <dbReference type="SAM" id="SignalP"/>
    </source>
</evidence>
<name>A0A821YFH4_9BILA</name>
<feature type="signal peptide" evidence="1">
    <location>
        <begin position="1"/>
        <end position="18"/>
    </location>
</feature>
<sequence length="151" mass="16600">MMCWSILLFFYFFIFAFGVHFKGGTITWAPIDPYDNGTSIGITITQSYAWTLTREPCTSQVPRSSSSTYLMCVADCSTNGGYSTAPINIVTNCTSTSSSLDMMKSEASKKTTLSSGAHFYLAYTGGNWASLHDPPTSSLSWSILTYIDLRK</sequence>